<dbReference type="GO" id="GO:0009279">
    <property type="term" value="C:cell outer membrane"/>
    <property type="evidence" value="ECO:0007669"/>
    <property type="project" value="UniProtKB-SubCell"/>
</dbReference>
<evidence type="ECO:0000259" key="7">
    <source>
        <dbReference type="Pfam" id="PF07980"/>
    </source>
</evidence>
<evidence type="ECO:0000313" key="11">
    <source>
        <dbReference type="Proteomes" id="UP000183670"/>
    </source>
</evidence>
<dbReference type="InterPro" id="IPR011990">
    <property type="entry name" value="TPR-like_helical_dom_sf"/>
</dbReference>
<dbReference type="InterPro" id="IPR033985">
    <property type="entry name" value="SusD-like_N"/>
</dbReference>
<evidence type="ECO:0000313" key="9">
    <source>
        <dbReference type="EMBL" id="MDC2744905.1"/>
    </source>
</evidence>
<dbReference type="Pfam" id="PF07980">
    <property type="entry name" value="SusD_RagB"/>
    <property type="match status" value="1"/>
</dbReference>
<evidence type="ECO:0000313" key="10">
    <source>
        <dbReference type="EMBL" id="SDB75572.1"/>
    </source>
</evidence>
<keyword evidence="5" id="KW-0998">Cell outer membrane</keyword>
<evidence type="ECO:0000256" key="3">
    <source>
        <dbReference type="ARBA" id="ARBA00022729"/>
    </source>
</evidence>
<dbReference type="Proteomes" id="UP000183670">
    <property type="component" value="Unassembled WGS sequence"/>
</dbReference>
<dbReference type="PROSITE" id="PS51257">
    <property type="entry name" value="PROKAR_LIPOPROTEIN"/>
    <property type="match status" value="1"/>
</dbReference>
<comment type="subcellular location">
    <subcellularLocation>
        <location evidence="1">Cell outer membrane</location>
    </subcellularLocation>
</comment>
<dbReference type="Proteomes" id="UP001219389">
    <property type="component" value="Unassembled WGS sequence"/>
</dbReference>
<evidence type="ECO:0000256" key="6">
    <source>
        <dbReference type="SAM" id="SignalP"/>
    </source>
</evidence>
<dbReference type="EMBL" id="JAQNZF010000039">
    <property type="protein sequence ID" value="MDC2744905.1"/>
    <property type="molecule type" value="Genomic_DNA"/>
</dbReference>
<gene>
    <name evidence="9" type="ORF">PO382_22130</name>
    <name evidence="10" type="ORF">SAMN05192581_1002196</name>
</gene>
<dbReference type="PATRIC" id="fig|28116.10.peg.1843"/>
<dbReference type="RefSeq" id="WP_008646846.1">
    <property type="nucleotide sequence ID" value="NZ_CAXTIO010000007.1"/>
</dbReference>
<evidence type="ECO:0000259" key="8">
    <source>
        <dbReference type="Pfam" id="PF14322"/>
    </source>
</evidence>
<protein>
    <submittedName>
        <fullName evidence="9">RagB/SusD family nutrient uptake outer membrane protein</fullName>
    </submittedName>
    <submittedName>
        <fullName evidence="10">Starch-binding associating with outer membrane</fullName>
    </submittedName>
</protein>
<feature type="domain" description="RagB/SusD" evidence="7">
    <location>
        <begin position="282"/>
        <end position="576"/>
    </location>
</feature>
<feature type="domain" description="SusD-like N-terminal" evidence="8">
    <location>
        <begin position="63"/>
        <end position="216"/>
    </location>
</feature>
<evidence type="ECO:0000256" key="4">
    <source>
        <dbReference type="ARBA" id="ARBA00023136"/>
    </source>
</evidence>
<dbReference type="AlphaFoldDB" id="A0A139L9Z5"/>
<organism evidence="10 11">
    <name type="scientific">Bacteroides ovatus</name>
    <dbReference type="NCBI Taxonomy" id="28116"/>
    <lineage>
        <taxon>Bacteria</taxon>
        <taxon>Pseudomonadati</taxon>
        <taxon>Bacteroidota</taxon>
        <taxon>Bacteroidia</taxon>
        <taxon>Bacteroidales</taxon>
        <taxon>Bacteroidaceae</taxon>
        <taxon>Bacteroides</taxon>
    </lineage>
</organism>
<reference evidence="9" key="2">
    <citation type="submission" date="2022-10" db="EMBL/GenBank/DDBJ databases">
        <title>Human gut microbiome strain richness.</title>
        <authorList>
            <person name="Chen-Liaw A."/>
        </authorList>
    </citation>
    <scope>NUCLEOTIDE SEQUENCE</scope>
    <source>
        <strain evidence="9">BSD2780120875st1_E1_BSD2780120875_150330</strain>
    </source>
</reference>
<evidence type="ECO:0000256" key="1">
    <source>
        <dbReference type="ARBA" id="ARBA00004442"/>
    </source>
</evidence>
<sequence>MKKVYHILFIFTTVCLWSSCANLDLDPLDTGSRDSWYSSEDEIQRSIGGLYRTVFFTLNGNESTIDYSPWSDDNQSRASLNFITGGTINGESDQVKKRWQNGYKAIARANILLEKLEDANSVGISEEKKQLYRAQTLFVRATQYAILTSLFGDVVYIDKEISIDEAFEMGRTDREEVMENVYKDLDEAAHYLPETYGTQREFATKGAAYAIKARYALYNEDWELAAQAAKKCMDLQIYELHPDFEELFIASTHHAKENILSWPRSVELKNYLDVGAAMSYCPRNRGGYASEYPSWELFCSFLCTDGLPIDESPLFDPQNPFKNRDPRCTATIVEFGTEHVGVIYNPNPNISRVWSAIAGKEITNLDCKTGSQYASYNGLLRKKGVDELWINDGTFKVDPDFVFIRYGEVLLTYAEAKIEANDIDQSVLDAINQVRARAYKKDYAAATGYPKVTTQDRDKLRQIVRIERRMELAFEGSIRYMDIIRWKLAEKVLNLPNYGLLDKDELINKVVNKNKWFFPYTPEIDEDGIADFTPMYNEGLIKIIVQRNFDTAKNYLWPIPSQEIITNPNLGQNDNY</sequence>
<evidence type="ECO:0000256" key="2">
    <source>
        <dbReference type="ARBA" id="ARBA00006275"/>
    </source>
</evidence>
<dbReference type="SUPFAM" id="SSF48452">
    <property type="entry name" value="TPR-like"/>
    <property type="match status" value="1"/>
</dbReference>
<feature type="signal peptide" evidence="6">
    <location>
        <begin position="1"/>
        <end position="23"/>
    </location>
</feature>
<dbReference type="EMBL" id="FMYE01000002">
    <property type="protein sequence ID" value="SDB75572.1"/>
    <property type="molecule type" value="Genomic_DNA"/>
</dbReference>
<dbReference type="InterPro" id="IPR012944">
    <property type="entry name" value="SusD_RagB_dom"/>
</dbReference>
<proteinExistence type="inferred from homology"/>
<dbReference type="Gene3D" id="1.25.40.390">
    <property type="match status" value="1"/>
</dbReference>
<comment type="similarity">
    <text evidence="2">Belongs to the SusD family.</text>
</comment>
<evidence type="ECO:0000256" key="5">
    <source>
        <dbReference type="ARBA" id="ARBA00023237"/>
    </source>
</evidence>
<reference evidence="10 11" key="1">
    <citation type="submission" date="2016-10" db="EMBL/GenBank/DDBJ databases">
        <authorList>
            <person name="de Groot N.N."/>
        </authorList>
    </citation>
    <scope>NUCLEOTIDE SEQUENCE [LARGE SCALE GENOMIC DNA]</scope>
    <source>
        <strain evidence="10 11">NLAE-zl-C500</strain>
    </source>
</reference>
<dbReference type="Pfam" id="PF14322">
    <property type="entry name" value="SusD-like_3"/>
    <property type="match status" value="1"/>
</dbReference>
<accession>A0A139L9Z5</accession>
<keyword evidence="4" id="KW-0472">Membrane</keyword>
<name>A0A139L9Z5_BACOV</name>
<feature type="chain" id="PRO_5014531261" evidence="6">
    <location>
        <begin position="24"/>
        <end position="576"/>
    </location>
</feature>
<keyword evidence="3 6" id="KW-0732">Signal</keyword>